<accession>A0ABS9M1E9</accession>
<evidence type="ECO:0000313" key="5">
    <source>
        <dbReference type="EMBL" id="MCG2673101.1"/>
    </source>
</evidence>
<feature type="compositionally biased region" description="Polar residues" evidence="1">
    <location>
        <begin position="63"/>
        <end position="80"/>
    </location>
</feature>
<dbReference type="Gene3D" id="2.60.120.1190">
    <property type="match status" value="1"/>
</dbReference>
<evidence type="ECO:0000256" key="1">
    <source>
        <dbReference type="SAM" id="MobiDB-lite"/>
    </source>
</evidence>
<evidence type="ECO:0000313" key="6">
    <source>
        <dbReference type="Proteomes" id="UP001139012"/>
    </source>
</evidence>
<feature type="signal peptide" evidence="3">
    <location>
        <begin position="1"/>
        <end position="27"/>
    </location>
</feature>
<keyword evidence="6" id="KW-1185">Reference proteome</keyword>
<feature type="chain" id="PRO_5047449837" evidence="3">
    <location>
        <begin position="28"/>
        <end position="329"/>
    </location>
</feature>
<dbReference type="EMBL" id="JAKLUA010000033">
    <property type="protein sequence ID" value="MCG2673101.1"/>
    <property type="molecule type" value="Genomic_DNA"/>
</dbReference>
<feature type="transmembrane region" description="Helical" evidence="2">
    <location>
        <begin position="301"/>
        <end position="318"/>
    </location>
</feature>
<keyword evidence="2" id="KW-1133">Transmembrane helix</keyword>
<evidence type="ECO:0000256" key="3">
    <source>
        <dbReference type="SAM" id="SignalP"/>
    </source>
</evidence>
<feature type="domain" description="Ice-binding protein C-terminal" evidence="4">
    <location>
        <begin position="295"/>
        <end position="320"/>
    </location>
</feature>
<keyword evidence="3" id="KW-0732">Signal</keyword>
<organism evidence="5 6">
    <name type="scientific">Bradyrhizobium zhengyangense</name>
    <dbReference type="NCBI Taxonomy" id="2911009"/>
    <lineage>
        <taxon>Bacteria</taxon>
        <taxon>Pseudomonadati</taxon>
        <taxon>Pseudomonadota</taxon>
        <taxon>Alphaproteobacteria</taxon>
        <taxon>Hyphomicrobiales</taxon>
        <taxon>Nitrobacteraceae</taxon>
        <taxon>Bradyrhizobium</taxon>
    </lineage>
</organism>
<protein>
    <submittedName>
        <fullName evidence="5">PEP-CTERM sorting domain-containing protein</fullName>
    </submittedName>
</protein>
<dbReference type="InterPro" id="IPR013424">
    <property type="entry name" value="Ice-binding_C"/>
</dbReference>
<evidence type="ECO:0000256" key="2">
    <source>
        <dbReference type="SAM" id="Phobius"/>
    </source>
</evidence>
<sequence>MPLRRNLLVALVTAPLTVCLLTTGASAALVNVTSYDMNNGNGATQFTFGYNYFDFSYTKTGQASPDPNASKNGSNQSVPNNAAPKDAPLIGGTGILTDGVIATQVYSVVSGPTGNVSNLFYTGPNQYVGWKYQDPTITFHLASGQYVGSIALYVAANNPAIGDLNGLVAAPRDVLLDVNGKPISATMSMTSLNAFTSVVTLSGFGHISSDSLFSLTLDRGPLQQDGIDYYNDHVKGFDPAHPYDTSKCVGWCDPDSGPYSSGFRYEAAGGQTGDLLAGSGLEPWIMLSEVQFTAAVPEPSTWIMMIAGFFGLGFMAYCRRGQAAQLATA</sequence>
<reference evidence="5" key="1">
    <citation type="submission" date="2022-01" db="EMBL/GenBank/DDBJ databases">
        <title>Genome sequnece data of strain Bradyrhizobium sp. nov.</title>
        <authorList>
            <person name="Zhang J."/>
        </authorList>
    </citation>
    <scope>NUCLEOTIDE SEQUENCE</scope>
    <source>
        <strain evidence="5">WYCCWR 12774</strain>
    </source>
</reference>
<dbReference type="Pfam" id="PF07589">
    <property type="entry name" value="PEP-CTERM"/>
    <property type="match status" value="1"/>
</dbReference>
<gene>
    <name evidence="5" type="ORF">L6637_40000</name>
</gene>
<name>A0ABS9M1E9_9BRAD</name>
<keyword evidence="2" id="KW-0812">Transmembrane</keyword>
<dbReference type="NCBIfam" id="TIGR02595">
    <property type="entry name" value="PEP_CTERM"/>
    <property type="match status" value="1"/>
</dbReference>
<keyword evidence="2" id="KW-0472">Membrane</keyword>
<comment type="caution">
    <text evidence="5">The sequence shown here is derived from an EMBL/GenBank/DDBJ whole genome shotgun (WGS) entry which is preliminary data.</text>
</comment>
<dbReference type="Proteomes" id="UP001139012">
    <property type="component" value="Unassembled WGS sequence"/>
</dbReference>
<dbReference type="RefSeq" id="WP_237874186.1">
    <property type="nucleotide sequence ID" value="NZ_JAKLUA010000033.1"/>
</dbReference>
<feature type="region of interest" description="Disordered" evidence="1">
    <location>
        <begin position="63"/>
        <end position="83"/>
    </location>
</feature>
<evidence type="ECO:0000259" key="4">
    <source>
        <dbReference type="Pfam" id="PF07589"/>
    </source>
</evidence>
<proteinExistence type="predicted"/>